<dbReference type="EMBL" id="FNEZ01000006">
    <property type="protein sequence ID" value="SDK45632.1"/>
    <property type="molecule type" value="Genomic_DNA"/>
</dbReference>
<dbReference type="Proteomes" id="UP000199580">
    <property type="component" value="Unassembled WGS sequence"/>
</dbReference>
<evidence type="ECO:0000313" key="2">
    <source>
        <dbReference type="Proteomes" id="UP000199580"/>
    </source>
</evidence>
<dbReference type="InterPro" id="IPR041055">
    <property type="entry name" value="Kinase-PolyVal"/>
</dbReference>
<proteinExistence type="predicted"/>
<accession>A0A1G9C1S4</accession>
<evidence type="ECO:0000313" key="1">
    <source>
        <dbReference type="EMBL" id="SDK45632.1"/>
    </source>
</evidence>
<protein>
    <submittedName>
        <fullName evidence="1">Uncharacterized protein</fullName>
    </submittedName>
</protein>
<dbReference type="RefSeq" id="WP_255314677.1">
    <property type="nucleotide sequence ID" value="NZ_BKAI01000025.1"/>
</dbReference>
<dbReference type="AlphaFoldDB" id="A0A1G9C1S4"/>
<dbReference type="Pfam" id="PF18762">
    <property type="entry name" value="Kinase-PolyVal"/>
    <property type="match status" value="1"/>
</dbReference>
<keyword evidence="2" id="KW-1185">Reference proteome</keyword>
<dbReference type="STRING" id="1128970.SAMN04487935_3442"/>
<reference evidence="1 2" key="1">
    <citation type="submission" date="2016-10" db="EMBL/GenBank/DDBJ databases">
        <authorList>
            <person name="de Groot N.N."/>
        </authorList>
    </citation>
    <scope>NUCLEOTIDE SEQUENCE [LARGE SCALE GENOMIC DNA]</scope>
    <source>
        <strain evidence="1 2">CGMCC 1.10076</strain>
    </source>
</reference>
<name>A0A1G9C1S4_9FLAO</name>
<organism evidence="1 2">
    <name type="scientific">Flavobacterium noncentrifugens</name>
    <dbReference type="NCBI Taxonomy" id="1128970"/>
    <lineage>
        <taxon>Bacteria</taxon>
        <taxon>Pseudomonadati</taxon>
        <taxon>Bacteroidota</taxon>
        <taxon>Flavobacteriia</taxon>
        <taxon>Flavobacteriales</taxon>
        <taxon>Flavobacteriaceae</taxon>
        <taxon>Flavobacterium</taxon>
    </lineage>
</organism>
<gene>
    <name evidence="1" type="ORF">SAMN04487935_3442</name>
</gene>
<sequence length="149" mass="17690">MSRQNRLKYELHNILSGKSKVRFRTIIQTIAGYLKNGETTGRTIEIEKHFKSEEAKRLENYITQSNLWVRDIDLSQYVSEGAEQKVYLKDSENVLKLNDSIYYTSWKDYFYNLLLHNYFFPDTAYELIGFTKDNDILYCVVQQSYVAIQ</sequence>